<dbReference type="Pfam" id="PF09898">
    <property type="entry name" value="DUF2125"/>
    <property type="match status" value="1"/>
</dbReference>
<evidence type="ECO:0000313" key="1">
    <source>
        <dbReference type="EMBL" id="SIS68634.1"/>
    </source>
</evidence>
<reference evidence="2" key="1">
    <citation type="submission" date="2017-01" db="EMBL/GenBank/DDBJ databases">
        <authorList>
            <person name="Varghese N."/>
            <person name="Submissions S."/>
        </authorList>
    </citation>
    <scope>NUCLEOTIDE SEQUENCE [LARGE SCALE GENOMIC DNA]</scope>
    <source>
        <strain evidence="2">DSM 19945</strain>
    </source>
</reference>
<gene>
    <name evidence="1" type="ORF">SAMN05421580_103231</name>
</gene>
<name>A0A1N7L488_9RHOB</name>
<keyword evidence="2" id="KW-1185">Reference proteome</keyword>
<protein>
    <recommendedName>
        <fullName evidence="3">DUF2125 domain-containing protein</fullName>
    </recommendedName>
</protein>
<dbReference type="Proteomes" id="UP000186221">
    <property type="component" value="Unassembled WGS sequence"/>
</dbReference>
<sequence length="327" mass="33660">MRIWLWAIVAAGLAGAVSWGGSAALVAGARTGFAEIAAQGQGSVEDVSAKGFPLAIGARAQGVRLTDPAQGFAWTIPELTLSAPLWAPLTWRVDLSALQDITVGGVPFTLTTDQAFARVSFGAGRDLPLRGGAVRITNASLEMVVASIPSFSVTAFELVAQAGDAEGRYQITGGAEALTLPPQLIATLAPQAGFPATVEQVSVAGQLGFSEPLAVLKDTPPILQVLDLEEVALSWGGHRLAVSGALTLSPAGEPEGTLTLAVSDWQNWLALARGAGLVPQERLPMVQAFAQGLANQSADGVIRVPLSFAGGLMFFAGLPLGPAPRLR</sequence>
<dbReference type="InterPro" id="IPR018666">
    <property type="entry name" value="DUF2125"/>
</dbReference>
<dbReference type="AlphaFoldDB" id="A0A1N7L488"/>
<dbReference type="STRING" id="453582.SAMN05421580_103231"/>
<accession>A0A1N7L488</accession>
<evidence type="ECO:0000313" key="2">
    <source>
        <dbReference type="Proteomes" id="UP000186221"/>
    </source>
</evidence>
<proteinExistence type="predicted"/>
<dbReference type="EMBL" id="FTOG01000003">
    <property type="protein sequence ID" value="SIS68634.1"/>
    <property type="molecule type" value="Genomic_DNA"/>
</dbReference>
<evidence type="ECO:0008006" key="3">
    <source>
        <dbReference type="Google" id="ProtNLM"/>
    </source>
</evidence>
<organism evidence="1 2">
    <name type="scientific">Rhodobacter aestuarii</name>
    <dbReference type="NCBI Taxonomy" id="453582"/>
    <lineage>
        <taxon>Bacteria</taxon>
        <taxon>Pseudomonadati</taxon>
        <taxon>Pseudomonadota</taxon>
        <taxon>Alphaproteobacteria</taxon>
        <taxon>Rhodobacterales</taxon>
        <taxon>Rhodobacter group</taxon>
        <taxon>Rhodobacter</taxon>
    </lineage>
</organism>